<protein>
    <submittedName>
        <fullName evidence="1">Uncharacterized protein</fullName>
    </submittedName>
</protein>
<dbReference type="HOGENOM" id="CLU_3242282_0_0_1"/>
<accession>A0A099NPQ4</accession>
<dbReference type="AlphaFoldDB" id="A0A099NPQ4"/>
<evidence type="ECO:0000313" key="1">
    <source>
        <dbReference type="EMBL" id="KGK34505.1"/>
    </source>
</evidence>
<proteinExistence type="predicted"/>
<name>A0A099NPQ4_PICKU</name>
<dbReference type="EMBL" id="JQFK01001573">
    <property type="protein sequence ID" value="KGK34505.1"/>
    <property type="molecule type" value="Genomic_DNA"/>
</dbReference>
<gene>
    <name evidence="1" type="ORF">JL09_g6348</name>
</gene>
<evidence type="ECO:0000313" key="2">
    <source>
        <dbReference type="Proteomes" id="UP000029867"/>
    </source>
</evidence>
<reference evidence="2" key="1">
    <citation type="journal article" date="2014" name="Microb. Cell Fact.">
        <title>Exploiting Issatchenkia orientalis SD108 for succinic acid production.</title>
        <authorList>
            <person name="Xiao H."/>
            <person name="Shao Z."/>
            <person name="Jiang Y."/>
            <person name="Dole S."/>
            <person name="Zhao H."/>
        </authorList>
    </citation>
    <scope>NUCLEOTIDE SEQUENCE [LARGE SCALE GENOMIC DNA]</scope>
    <source>
        <strain evidence="2">SD108</strain>
    </source>
</reference>
<dbReference type="Proteomes" id="UP000029867">
    <property type="component" value="Unassembled WGS sequence"/>
</dbReference>
<sequence length="43" mass="5121">MNKQYNKDRFLLKLLTAKFLVLMMDHYVPESLSLTACKYPEKV</sequence>
<comment type="caution">
    <text evidence="1">The sequence shown here is derived from an EMBL/GenBank/DDBJ whole genome shotgun (WGS) entry which is preliminary data.</text>
</comment>
<organism evidence="1 2">
    <name type="scientific">Pichia kudriavzevii</name>
    <name type="common">Yeast</name>
    <name type="synonym">Issatchenkia orientalis</name>
    <dbReference type="NCBI Taxonomy" id="4909"/>
    <lineage>
        <taxon>Eukaryota</taxon>
        <taxon>Fungi</taxon>
        <taxon>Dikarya</taxon>
        <taxon>Ascomycota</taxon>
        <taxon>Saccharomycotina</taxon>
        <taxon>Pichiomycetes</taxon>
        <taxon>Pichiales</taxon>
        <taxon>Pichiaceae</taxon>
        <taxon>Pichia</taxon>
    </lineage>
</organism>